<reference evidence="4" key="1">
    <citation type="submission" date="2021-08" db="EMBL/GenBank/DDBJ databases">
        <title>Hoeflea bacterium WL0058 sp. nov., isolated from the sediment.</title>
        <authorList>
            <person name="Wang L."/>
            <person name="Zhang D."/>
        </authorList>
    </citation>
    <scope>NUCLEOTIDE SEQUENCE</scope>
    <source>
        <strain evidence="4">WL0058</strain>
    </source>
</reference>
<dbReference type="Proteomes" id="UP001196509">
    <property type="component" value="Unassembled WGS sequence"/>
</dbReference>
<sequence length="126" mass="13814">MAIHHRPEEPPELLHRVCPSSGRPIDLVHLARHTMGDKDMEAHMLGLFARQARLCVNQLCGSAIKIRKADRVKVVHTLKCSATSVGAFGVSKVAESLEHNPNDGFLREALADAVIDVENFISGLSR</sequence>
<dbReference type="InterPro" id="IPR008207">
    <property type="entry name" value="Sig_transdc_His_kin_Hpt_dom"/>
</dbReference>
<feature type="modified residue" description="Phosphohistidine" evidence="2">
    <location>
        <position position="76"/>
    </location>
</feature>
<comment type="caution">
    <text evidence="4">The sequence shown here is derived from an EMBL/GenBank/DDBJ whole genome shotgun (WGS) entry which is preliminary data.</text>
</comment>
<dbReference type="Gene3D" id="1.20.120.160">
    <property type="entry name" value="HPT domain"/>
    <property type="match status" value="1"/>
</dbReference>
<dbReference type="InterPro" id="IPR036641">
    <property type="entry name" value="HPT_dom_sf"/>
</dbReference>
<dbReference type="EMBL" id="JAICBX010000001">
    <property type="protein sequence ID" value="MBW8636448.1"/>
    <property type="molecule type" value="Genomic_DNA"/>
</dbReference>
<dbReference type="PROSITE" id="PS50894">
    <property type="entry name" value="HPT"/>
    <property type="match status" value="1"/>
</dbReference>
<evidence type="ECO:0000259" key="3">
    <source>
        <dbReference type="PROSITE" id="PS50894"/>
    </source>
</evidence>
<dbReference type="GO" id="GO:0004672">
    <property type="term" value="F:protein kinase activity"/>
    <property type="evidence" value="ECO:0007669"/>
    <property type="project" value="UniProtKB-ARBA"/>
</dbReference>
<keyword evidence="2" id="KW-0597">Phosphoprotein</keyword>
<accession>A0AAE2ZLD0</accession>
<keyword evidence="1" id="KW-0902">Two-component regulatory system</keyword>
<dbReference type="GO" id="GO:0000160">
    <property type="term" value="P:phosphorelay signal transduction system"/>
    <property type="evidence" value="ECO:0007669"/>
    <property type="project" value="UniProtKB-KW"/>
</dbReference>
<protein>
    <submittedName>
        <fullName evidence="4">Hpt domain-containing protein</fullName>
    </submittedName>
</protein>
<keyword evidence="5" id="KW-1185">Reference proteome</keyword>
<evidence type="ECO:0000256" key="2">
    <source>
        <dbReference type="PROSITE-ProRule" id="PRU00110"/>
    </source>
</evidence>
<feature type="domain" description="HPt" evidence="3">
    <location>
        <begin position="37"/>
        <end position="126"/>
    </location>
</feature>
<dbReference type="RefSeq" id="WP_220227130.1">
    <property type="nucleotide sequence ID" value="NZ_JAICBX010000001.1"/>
</dbReference>
<dbReference type="SUPFAM" id="SSF47226">
    <property type="entry name" value="Histidine-containing phosphotransfer domain, HPT domain"/>
    <property type="match status" value="1"/>
</dbReference>
<gene>
    <name evidence="4" type="ORF">K1W69_04535</name>
</gene>
<name>A0AAE2ZLD0_9HYPH</name>
<evidence type="ECO:0000313" key="5">
    <source>
        <dbReference type="Proteomes" id="UP001196509"/>
    </source>
</evidence>
<dbReference type="AlphaFoldDB" id="A0AAE2ZLD0"/>
<proteinExistence type="predicted"/>
<evidence type="ECO:0000313" key="4">
    <source>
        <dbReference type="EMBL" id="MBW8636448.1"/>
    </source>
</evidence>
<organism evidence="4 5">
    <name type="scientific">Flavimaribacter sediminis</name>
    <dbReference type="NCBI Taxonomy" id="2865987"/>
    <lineage>
        <taxon>Bacteria</taxon>
        <taxon>Pseudomonadati</taxon>
        <taxon>Pseudomonadota</taxon>
        <taxon>Alphaproteobacteria</taxon>
        <taxon>Hyphomicrobiales</taxon>
        <taxon>Rhizobiaceae</taxon>
        <taxon>Flavimaribacter</taxon>
    </lineage>
</organism>
<evidence type="ECO:0000256" key="1">
    <source>
        <dbReference type="ARBA" id="ARBA00023012"/>
    </source>
</evidence>